<comment type="caution">
    <text evidence="2">The sequence shown here is derived from an EMBL/GenBank/DDBJ whole genome shotgun (WGS) entry which is preliminary data.</text>
</comment>
<keyword evidence="3" id="KW-1185">Reference proteome</keyword>
<keyword evidence="1" id="KW-0732">Signal</keyword>
<sequence length="200" mass="21737">MHLSLSVLAVLLACVAAQDQQQYVVYRSPFQAPYYGDSVVDPDDPRLFLPTTTTTTTLTSVVTCTSSIATACTGRRRRGILFDGEEEEQFPIVPSEVEGVEPTQISSREARAADPQVVVLSPPFAYQPQSGFHSDSYNYRPVVVPFYGSQNQPVADQRLFLNSIQSLLTVTKTATAFTVSTFTLNPTCSTTGTVAQCPNA</sequence>
<proteinExistence type="predicted"/>
<name>A0A8J2RQW3_9CRUS</name>
<dbReference type="EMBL" id="CAKKLH010000223">
    <property type="protein sequence ID" value="CAH0106246.1"/>
    <property type="molecule type" value="Genomic_DNA"/>
</dbReference>
<evidence type="ECO:0000313" key="3">
    <source>
        <dbReference type="Proteomes" id="UP000789390"/>
    </source>
</evidence>
<feature type="signal peptide" evidence="1">
    <location>
        <begin position="1"/>
        <end position="17"/>
    </location>
</feature>
<evidence type="ECO:0000313" key="2">
    <source>
        <dbReference type="EMBL" id="CAH0106246.1"/>
    </source>
</evidence>
<dbReference type="AlphaFoldDB" id="A0A8J2RQW3"/>
<organism evidence="2 3">
    <name type="scientific">Daphnia galeata</name>
    <dbReference type="NCBI Taxonomy" id="27404"/>
    <lineage>
        <taxon>Eukaryota</taxon>
        <taxon>Metazoa</taxon>
        <taxon>Ecdysozoa</taxon>
        <taxon>Arthropoda</taxon>
        <taxon>Crustacea</taxon>
        <taxon>Branchiopoda</taxon>
        <taxon>Diplostraca</taxon>
        <taxon>Cladocera</taxon>
        <taxon>Anomopoda</taxon>
        <taxon>Daphniidae</taxon>
        <taxon>Daphnia</taxon>
    </lineage>
</organism>
<reference evidence="2" key="1">
    <citation type="submission" date="2021-11" db="EMBL/GenBank/DDBJ databases">
        <authorList>
            <person name="Schell T."/>
        </authorList>
    </citation>
    <scope>NUCLEOTIDE SEQUENCE</scope>
    <source>
        <strain evidence="2">M5</strain>
    </source>
</reference>
<dbReference type="OrthoDB" id="6362147at2759"/>
<gene>
    <name evidence="2" type="ORF">DGAL_LOCUS9400</name>
</gene>
<feature type="chain" id="PRO_5035237432" evidence="1">
    <location>
        <begin position="18"/>
        <end position="200"/>
    </location>
</feature>
<accession>A0A8J2RQW3</accession>
<dbReference type="Proteomes" id="UP000789390">
    <property type="component" value="Unassembled WGS sequence"/>
</dbReference>
<evidence type="ECO:0000256" key="1">
    <source>
        <dbReference type="SAM" id="SignalP"/>
    </source>
</evidence>
<protein>
    <submittedName>
        <fullName evidence="2">Uncharacterized protein</fullName>
    </submittedName>
</protein>